<accession>A0A645H0U7</accession>
<organism evidence="2">
    <name type="scientific">bioreactor metagenome</name>
    <dbReference type="NCBI Taxonomy" id="1076179"/>
    <lineage>
        <taxon>unclassified sequences</taxon>
        <taxon>metagenomes</taxon>
        <taxon>ecological metagenomes</taxon>
    </lineage>
</organism>
<keyword evidence="1" id="KW-0472">Membrane</keyword>
<sequence length="89" mass="9254">MAGLASLIIGEVIFGTPNLGRALFAVICGGIIYRFIIAIALQLGLAPTDLKMITALIVIIALAAPNFKVKISALSSAGRGKETHYANSK</sequence>
<dbReference type="AlphaFoldDB" id="A0A645H0U7"/>
<comment type="caution">
    <text evidence="2">The sequence shown here is derived from an EMBL/GenBank/DDBJ whole genome shotgun (WGS) entry which is preliminary data.</text>
</comment>
<evidence type="ECO:0000256" key="1">
    <source>
        <dbReference type="SAM" id="Phobius"/>
    </source>
</evidence>
<dbReference type="EMBL" id="VSSQ01083683">
    <property type="protein sequence ID" value="MPN31932.1"/>
    <property type="molecule type" value="Genomic_DNA"/>
</dbReference>
<evidence type="ECO:0008006" key="3">
    <source>
        <dbReference type="Google" id="ProtNLM"/>
    </source>
</evidence>
<proteinExistence type="predicted"/>
<reference evidence="2" key="1">
    <citation type="submission" date="2019-08" db="EMBL/GenBank/DDBJ databases">
        <authorList>
            <person name="Kucharzyk K."/>
            <person name="Murdoch R.W."/>
            <person name="Higgins S."/>
            <person name="Loffler F."/>
        </authorList>
    </citation>
    <scope>NUCLEOTIDE SEQUENCE</scope>
</reference>
<gene>
    <name evidence="2" type="ORF">SDC9_179407</name>
</gene>
<protein>
    <recommendedName>
        <fullName evidence="3">ABC transporter permease</fullName>
    </recommendedName>
</protein>
<feature type="transmembrane region" description="Helical" evidence="1">
    <location>
        <begin position="22"/>
        <end position="44"/>
    </location>
</feature>
<feature type="transmembrane region" description="Helical" evidence="1">
    <location>
        <begin position="50"/>
        <end position="69"/>
    </location>
</feature>
<keyword evidence="1" id="KW-0812">Transmembrane</keyword>
<keyword evidence="1" id="KW-1133">Transmembrane helix</keyword>
<evidence type="ECO:0000313" key="2">
    <source>
        <dbReference type="EMBL" id="MPN31932.1"/>
    </source>
</evidence>
<name>A0A645H0U7_9ZZZZ</name>